<dbReference type="Gene3D" id="1.10.260.40">
    <property type="entry name" value="lambda repressor-like DNA-binding domains"/>
    <property type="match status" value="1"/>
</dbReference>
<protein>
    <submittedName>
        <fullName evidence="2">Putative transcriptional regulator</fullName>
    </submittedName>
</protein>
<accession>A0A2T4ZCG7</accession>
<gene>
    <name evidence="2" type="ORF">C8J48_2210</name>
</gene>
<dbReference type="AlphaFoldDB" id="A0A2T4ZCG7"/>
<dbReference type="Proteomes" id="UP000241639">
    <property type="component" value="Unassembled WGS sequence"/>
</dbReference>
<dbReference type="InterPro" id="IPR010982">
    <property type="entry name" value="Lambda_DNA-bd_dom_sf"/>
</dbReference>
<evidence type="ECO:0000313" key="3">
    <source>
        <dbReference type="Proteomes" id="UP000241639"/>
    </source>
</evidence>
<dbReference type="RefSeq" id="WP_245891128.1">
    <property type="nucleotide sequence ID" value="NZ_PZZP01000001.1"/>
</dbReference>
<proteinExistence type="predicted"/>
<sequence length="60" mass="7189">MKNKKMMALRGDRSQKTVAKELGMPQSTYAMIEAGHRFPRRDLQFRMARYFRTTVDELFF</sequence>
<organism evidence="2 3">
    <name type="scientific">Desmospora activa DSM 45169</name>
    <dbReference type="NCBI Taxonomy" id="1121389"/>
    <lineage>
        <taxon>Bacteria</taxon>
        <taxon>Bacillati</taxon>
        <taxon>Bacillota</taxon>
        <taxon>Bacilli</taxon>
        <taxon>Bacillales</taxon>
        <taxon>Thermoactinomycetaceae</taxon>
        <taxon>Desmospora</taxon>
    </lineage>
</organism>
<comment type="caution">
    <text evidence="2">The sequence shown here is derived from an EMBL/GenBank/DDBJ whole genome shotgun (WGS) entry which is preliminary data.</text>
</comment>
<reference evidence="2 3" key="1">
    <citation type="submission" date="2018-04" db="EMBL/GenBank/DDBJ databases">
        <title>Genomic Encyclopedia of Archaeal and Bacterial Type Strains, Phase II (KMG-II): from individual species to whole genera.</title>
        <authorList>
            <person name="Goeker M."/>
        </authorList>
    </citation>
    <scope>NUCLEOTIDE SEQUENCE [LARGE SCALE GENOMIC DNA]</scope>
    <source>
        <strain evidence="2 3">DSM 45169</strain>
    </source>
</reference>
<dbReference type="GO" id="GO:0003677">
    <property type="term" value="F:DNA binding"/>
    <property type="evidence" value="ECO:0007669"/>
    <property type="project" value="InterPro"/>
</dbReference>
<dbReference type="Pfam" id="PF01381">
    <property type="entry name" value="HTH_3"/>
    <property type="match status" value="1"/>
</dbReference>
<dbReference type="SMART" id="SM00530">
    <property type="entry name" value="HTH_XRE"/>
    <property type="match status" value="1"/>
</dbReference>
<feature type="domain" description="HTH cro/C1-type" evidence="1">
    <location>
        <begin position="14"/>
        <end position="58"/>
    </location>
</feature>
<name>A0A2T4ZCG7_9BACL</name>
<dbReference type="InterPro" id="IPR001387">
    <property type="entry name" value="Cro/C1-type_HTH"/>
</dbReference>
<dbReference type="CDD" id="cd00093">
    <property type="entry name" value="HTH_XRE"/>
    <property type="match status" value="1"/>
</dbReference>
<evidence type="ECO:0000313" key="2">
    <source>
        <dbReference type="EMBL" id="PTM59583.1"/>
    </source>
</evidence>
<dbReference type="EMBL" id="PZZP01000001">
    <property type="protein sequence ID" value="PTM59583.1"/>
    <property type="molecule type" value="Genomic_DNA"/>
</dbReference>
<keyword evidence="3" id="KW-1185">Reference proteome</keyword>
<dbReference type="PROSITE" id="PS50943">
    <property type="entry name" value="HTH_CROC1"/>
    <property type="match status" value="1"/>
</dbReference>
<dbReference type="SUPFAM" id="SSF47413">
    <property type="entry name" value="lambda repressor-like DNA-binding domains"/>
    <property type="match status" value="1"/>
</dbReference>
<evidence type="ECO:0000259" key="1">
    <source>
        <dbReference type="PROSITE" id="PS50943"/>
    </source>
</evidence>